<keyword evidence="4" id="KW-1185">Reference proteome</keyword>
<dbReference type="Proteomes" id="UP000616608">
    <property type="component" value="Unassembled WGS sequence"/>
</dbReference>
<protein>
    <recommendedName>
        <fullName evidence="5">DUF3427 domain-containing protein</fullName>
    </recommendedName>
</protein>
<dbReference type="AlphaFoldDB" id="A0A917G0T1"/>
<dbReference type="InterPro" id="IPR021835">
    <property type="entry name" value="DUF3427"/>
</dbReference>
<comment type="caution">
    <text evidence="3">The sequence shown here is derived from an EMBL/GenBank/DDBJ whole genome shotgun (WGS) entry which is preliminary data.</text>
</comment>
<reference evidence="3" key="2">
    <citation type="submission" date="2020-09" db="EMBL/GenBank/DDBJ databases">
        <authorList>
            <person name="Sun Q."/>
            <person name="Zhou Y."/>
        </authorList>
    </citation>
    <scope>NUCLEOTIDE SEQUENCE</scope>
    <source>
        <strain evidence="3">CGMCC 1.15760</strain>
    </source>
</reference>
<evidence type="ECO:0008006" key="5">
    <source>
        <dbReference type="Google" id="ProtNLM"/>
    </source>
</evidence>
<evidence type="ECO:0000313" key="3">
    <source>
        <dbReference type="EMBL" id="GGG16785.1"/>
    </source>
</evidence>
<name>A0A917G0T1_9BACI</name>
<evidence type="ECO:0000259" key="1">
    <source>
        <dbReference type="Pfam" id="PF11907"/>
    </source>
</evidence>
<feature type="domain" description="DUF3427" evidence="1">
    <location>
        <begin position="4"/>
        <end position="138"/>
    </location>
</feature>
<feature type="domain" description="Protein NO VEIN C-terminal" evidence="2">
    <location>
        <begin position="206"/>
        <end position="305"/>
    </location>
</feature>
<dbReference type="InterPro" id="IPR024975">
    <property type="entry name" value="NOV_C"/>
</dbReference>
<dbReference type="Pfam" id="PF11907">
    <property type="entry name" value="DUF3427"/>
    <property type="match status" value="1"/>
</dbReference>
<evidence type="ECO:0000313" key="4">
    <source>
        <dbReference type="Proteomes" id="UP000616608"/>
    </source>
</evidence>
<accession>A0A917G0T1</accession>
<dbReference type="EMBL" id="BMJT01000003">
    <property type="protein sequence ID" value="GGG16785.1"/>
    <property type="molecule type" value="Genomic_DNA"/>
</dbReference>
<dbReference type="RefSeq" id="WP_188613830.1">
    <property type="nucleotide sequence ID" value="NZ_BMJT01000003.1"/>
</dbReference>
<sequence>MKKLTLHEKYTREDVHEIFDGGITKFTAGAGIWGLHGIVRIPNRAHDYVFFVTIGQDKLGVTFKESLTEDGVLTWQSQKKHTLEHKQIIEFINHDHTKHNIYLFLRPSKKQKEFRYMGRLAYVDHDTTLENPVHFKWQVLEWNDEEKFEEIKIDAIEENNDQSQNSLIETNAPERRERKTRKRTFTSSKTDYVARNENNTKLGLSAELLVLQYTKEQLIKAGRTDLANKVVHTSVVEGDGAGYDIQSFNPDGIYLYLEVKATKGGLNSEFFISPNEIACSEEYPEQYQLIRVYDYDTKNNSGKFYKIEGDLTEKLQLKPTQYSAKI</sequence>
<proteinExistence type="predicted"/>
<gene>
    <name evidence="3" type="ORF">GCM10007425_08910</name>
</gene>
<organism evidence="3 4">
    <name type="scientific">Lysinibacillus alkalisoli</name>
    <dbReference type="NCBI Taxonomy" id="1911548"/>
    <lineage>
        <taxon>Bacteria</taxon>
        <taxon>Bacillati</taxon>
        <taxon>Bacillota</taxon>
        <taxon>Bacilli</taxon>
        <taxon>Bacillales</taxon>
        <taxon>Bacillaceae</taxon>
        <taxon>Lysinibacillus</taxon>
    </lineage>
</organism>
<evidence type="ECO:0000259" key="2">
    <source>
        <dbReference type="Pfam" id="PF13020"/>
    </source>
</evidence>
<dbReference type="Pfam" id="PF13020">
    <property type="entry name" value="NOV_C"/>
    <property type="match status" value="1"/>
</dbReference>
<reference evidence="3" key="1">
    <citation type="journal article" date="2014" name="Int. J. Syst. Evol. Microbiol.">
        <title>Complete genome sequence of Corynebacterium casei LMG S-19264T (=DSM 44701T), isolated from a smear-ripened cheese.</title>
        <authorList>
            <consortium name="US DOE Joint Genome Institute (JGI-PGF)"/>
            <person name="Walter F."/>
            <person name="Albersmeier A."/>
            <person name="Kalinowski J."/>
            <person name="Ruckert C."/>
        </authorList>
    </citation>
    <scope>NUCLEOTIDE SEQUENCE</scope>
    <source>
        <strain evidence="3">CGMCC 1.15760</strain>
    </source>
</reference>